<organism evidence="10 11">
    <name type="scientific">Lasiosphaeris hirsuta</name>
    <dbReference type="NCBI Taxonomy" id="260670"/>
    <lineage>
        <taxon>Eukaryota</taxon>
        <taxon>Fungi</taxon>
        <taxon>Dikarya</taxon>
        <taxon>Ascomycota</taxon>
        <taxon>Pezizomycotina</taxon>
        <taxon>Sordariomycetes</taxon>
        <taxon>Sordariomycetidae</taxon>
        <taxon>Sordariales</taxon>
        <taxon>Lasiosphaeriaceae</taxon>
        <taxon>Lasiosphaeris</taxon>
    </lineage>
</organism>
<feature type="region of interest" description="Disordered" evidence="9">
    <location>
        <begin position="1"/>
        <end position="49"/>
    </location>
</feature>
<feature type="compositionally biased region" description="Basic and acidic residues" evidence="9">
    <location>
        <begin position="143"/>
        <end position="171"/>
    </location>
</feature>
<keyword evidence="6" id="KW-1133">Transmembrane helix</keyword>
<evidence type="ECO:0000256" key="9">
    <source>
        <dbReference type="SAM" id="MobiDB-lite"/>
    </source>
</evidence>
<dbReference type="InterPro" id="IPR022533">
    <property type="entry name" value="Cox20"/>
</dbReference>
<protein>
    <recommendedName>
        <fullName evidence="3">Cytochrome c oxidase assembly protein COX20, mitochondrial</fullName>
    </recommendedName>
</protein>
<dbReference type="Pfam" id="PF12597">
    <property type="entry name" value="Cox20"/>
    <property type="match status" value="1"/>
</dbReference>
<dbReference type="GO" id="GO:0033617">
    <property type="term" value="P:mitochondrial respiratory chain complex IV assembly"/>
    <property type="evidence" value="ECO:0007669"/>
    <property type="project" value="InterPro"/>
</dbReference>
<dbReference type="Proteomes" id="UP001172102">
    <property type="component" value="Unassembled WGS sequence"/>
</dbReference>
<dbReference type="PANTHER" id="PTHR31586">
    <property type="entry name" value="CYTOCHROME C OXIDASE PROTEIN 20"/>
    <property type="match status" value="1"/>
</dbReference>
<evidence type="ECO:0000256" key="4">
    <source>
        <dbReference type="ARBA" id="ARBA00022692"/>
    </source>
</evidence>
<name>A0AA40E5X5_9PEZI</name>
<evidence type="ECO:0000256" key="6">
    <source>
        <dbReference type="ARBA" id="ARBA00022989"/>
    </source>
</evidence>
<comment type="subcellular location">
    <subcellularLocation>
        <location evidence="1">Mitochondrion inner membrane</location>
    </subcellularLocation>
</comment>
<dbReference type="PANTHER" id="PTHR31586:SF1">
    <property type="entry name" value="CYTOCHROME C OXIDASE ASSEMBLY PROTEIN COX20, MITOCHONDRIAL"/>
    <property type="match status" value="1"/>
</dbReference>
<evidence type="ECO:0000256" key="1">
    <source>
        <dbReference type="ARBA" id="ARBA00004273"/>
    </source>
</evidence>
<sequence length="177" mass="19515">MSTQPPSSGNNSPDPTRSWLTTPTPPPTTPSPTTTPTTPTTPLPPPTPPAKIKDAITAIKPADFLTVHRSPCSQQGFLTGIGAGAGIGILRWVIGLPAPRAANWAVGTGALAALVQYEWCQYGRRAEREKMVRMVEVYTARQAREKAEAEERRAAEERERVRKEEEEEGRKRGWKFW</sequence>
<feature type="region of interest" description="Disordered" evidence="9">
    <location>
        <begin position="143"/>
        <end position="177"/>
    </location>
</feature>
<gene>
    <name evidence="10" type="ORF">B0H67DRAFT_482427</name>
</gene>
<evidence type="ECO:0000256" key="5">
    <source>
        <dbReference type="ARBA" id="ARBA00022792"/>
    </source>
</evidence>
<proteinExistence type="inferred from homology"/>
<accession>A0AA40E5X5</accession>
<keyword evidence="11" id="KW-1185">Reference proteome</keyword>
<evidence type="ECO:0000256" key="8">
    <source>
        <dbReference type="ARBA" id="ARBA00023136"/>
    </source>
</evidence>
<dbReference type="EMBL" id="JAUKUA010000002">
    <property type="protein sequence ID" value="KAK0725136.1"/>
    <property type="molecule type" value="Genomic_DNA"/>
</dbReference>
<keyword evidence="4" id="KW-0812">Transmembrane</keyword>
<evidence type="ECO:0000256" key="2">
    <source>
        <dbReference type="ARBA" id="ARBA00009575"/>
    </source>
</evidence>
<evidence type="ECO:0000256" key="3">
    <source>
        <dbReference type="ARBA" id="ARBA00017689"/>
    </source>
</evidence>
<keyword evidence="8" id="KW-0472">Membrane</keyword>
<comment type="caution">
    <text evidence="10">The sequence shown here is derived from an EMBL/GenBank/DDBJ whole genome shotgun (WGS) entry which is preliminary data.</text>
</comment>
<comment type="similarity">
    <text evidence="2">Belongs to the COX20 family.</text>
</comment>
<keyword evidence="5" id="KW-0999">Mitochondrion inner membrane</keyword>
<evidence type="ECO:0000313" key="10">
    <source>
        <dbReference type="EMBL" id="KAK0725136.1"/>
    </source>
</evidence>
<feature type="compositionally biased region" description="Polar residues" evidence="9">
    <location>
        <begin position="1"/>
        <end position="20"/>
    </location>
</feature>
<evidence type="ECO:0000256" key="7">
    <source>
        <dbReference type="ARBA" id="ARBA00023128"/>
    </source>
</evidence>
<keyword evidence="7" id="KW-0496">Mitochondrion</keyword>
<dbReference type="GO" id="GO:0005743">
    <property type="term" value="C:mitochondrial inner membrane"/>
    <property type="evidence" value="ECO:0007669"/>
    <property type="project" value="UniProtKB-SubCell"/>
</dbReference>
<evidence type="ECO:0000313" key="11">
    <source>
        <dbReference type="Proteomes" id="UP001172102"/>
    </source>
</evidence>
<feature type="compositionally biased region" description="Pro residues" evidence="9">
    <location>
        <begin position="39"/>
        <end position="49"/>
    </location>
</feature>
<dbReference type="AlphaFoldDB" id="A0AA40E5X5"/>
<reference evidence="10" key="1">
    <citation type="submission" date="2023-06" db="EMBL/GenBank/DDBJ databases">
        <title>Genome-scale phylogeny and comparative genomics of the fungal order Sordariales.</title>
        <authorList>
            <consortium name="Lawrence Berkeley National Laboratory"/>
            <person name="Hensen N."/>
            <person name="Bonometti L."/>
            <person name="Westerberg I."/>
            <person name="Brannstrom I.O."/>
            <person name="Guillou S."/>
            <person name="Cros-Aarteil S."/>
            <person name="Calhoun S."/>
            <person name="Haridas S."/>
            <person name="Kuo A."/>
            <person name="Mondo S."/>
            <person name="Pangilinan J."/>
            <person name="Riley R."/>
            <person name="Labutti K."/>
            <person name="Andreopoulos B."/>
            <person name="Lipzen A."/>
            <person name="Chen C."/>
            <person name="Yanf M."/>
            <person name="Daum C."/>
            <person name="Ng V."/>
            <person name="Clum A."/>
            <person name="Steindorff A."/>
            <person name="Ohm R."/>
            <person name="Martin F."/>
            <person name="Silar P."/>
            <person name="Natvig D."/>
            <person name="Lalanne C."/>
            <person name="Gautier V."/>
            <person name="Ament-Velasquez S.L."/>
            <person name="Kruys A."/>
            <person name="Hutchinson M.I."/>
            <person name="Powell A.J."/>
            <person name="Barry K."/>
            <person name="Miller A.N."/>
            <person name="Grigoriev I.V."/>
            <person name="Debuchy R."/>
            <person name="Gladieux P."/>
            <person name="Thoren M.H."/>
            <person name="Johannesson H."/>
        </authorList>
    </citation>
    <scope>NUCLEOTIDE SEQUENCE</scope>
    <source>
        <strain evidence="10">SMH4607-1</strain>
    </source>
</reference>